<organism evidence="2 3">
    <name type="scientific">Macrostomum lignano</name>
    <dbReference type="NCBI Taxonomy" id="282301"/>
    <lineage>
        <taxon>Eukaryota</taxon>
        <taxon>Metazoa</taxon>
        <taxon>Spiralia</taxon>
        <taxon>Lophotrochozoa</taxon>
        <taxon>Platyhelminthes</taxon>
        <taxon>Rhabditophora</taxon>
        <taxon>Macrostomorpha</taxon>
        <taxon>Macrostomida</taxon>
        <taxon>Macrostomidae</taxon>
        <taxon>Macrostomum</taxon>
    </lineage>
</organism>
<feature type="compositionally biased region" description="Basic and acidic residues" evidence="1">
    <location>
        <begin position="342"/>
        <end position="354"/>
    </location>
</feature>
<sequence length="423" mass="47559">MSAQAVSKSQAQKRHSRKGGQKEGEDPKISKAVLRRVAHHLENHFNYEIQENSFVTRSGSQRESLVLYNFPVSKQYQRKEPSDAVPQLVKPKVKRSVKKSISNPYVRCLVRTTNEVVAKYPVKKLEKLHIRPLDAESSKVAQEEGRVDHDDDDYDEDEQEAEKVVVNGDKAAQEPNSISGADRARSSHLGGCRIIGCTWRACLKSRTTLISTIDRPKLSKKEVERREAMVAAKKLIDEPKQPSAGCPAGKSPSTHSSASRSSADKKQPQLQEDQPSSEKQFNDGSSSKSSHSTKKSENSKSTSGRSSSEPEVAVHIRVLGGGKPENEDRLSKSSGNSVEQEPDNRSTSDRDRSSKVRVNKMQVRISQQRYQLQSKVLVNKMQVRISQQRHQLQSKVRVNRRLRSKLLQQLSNLTAQRNLDRIR</sequence>
<dbReference type="AlphaFoldDB" id="A0A1I8GH26"/>
<dbReference type="Proteomes" id="UP000095280">
    <property type="component" value="Unplaced"/>
</dbReference>
<feature type="compositionally biased region" description="Acidic residues" evidence="1">
    <location>
        <begin position="150"/>
        <end position="160"/>
    </location>
</feature>
<evidence type="ECO:0000256" key="1">
    <source>
        <dbReference type="SAM" id="MobiDB-lite"/>
    </source>
</evidence>
<feature type="compositionally biased region" description="Basic and acidic residues" evidence="1">
    <location>
        <begin position="136"/>
        <end position="149"/>
    </location>
</feature>
<name>A0A1I8GH26_9PLAT</name>
<reference evidence="3" key="1">
    <citation type="submission" date="2016-11" db="UniProtKB">
        <authorList>
            <consortium name="WormBaseParasite"/>
        </authorList>
    </citation>
    <scope>IDENTIFICATION</scope>
</reference>
<feature type="region of interest" description="Disordered" evidence="1">
    <location>
        <begin position="136"/>
        <end position="185"/>
    </location>
</feature>
<evidence type="ECO:0000313" key="3">
    <source>
        <dbReference type="WBParaSite" id="maker-uti_cns_0001935-snap-gene-0.7-mRNA-1"/>
    </source>
</evidence>
<feature type="compositionally biased region" description="Polar residues" evidence="1">
    <location>
        <begin position="268"/>
        <end position="284"/>
    </location>
</feature>
<feature type="compositionally biased region" description="Basic and acidic residues" evidence="1">
    <location>
        <begin position="20"/>
        <end position="29"/>
    </location>
</feature>
<feature type="compositionally biased region" description="Polar residues" evidence="1">
    <location>
        <begin position="1"/>
        <end position="10"/>
    </location>
</feature>
<dbReference type="WBParaSite" id="maker-uti_cns_0001935-snap-gene-0.7-mRNA-1">
    <property type="protein sequence ID" value="maker-uti_cns_0001935-snap-gene-0.7-mRNA-1"/>
    <property type="gene ID" value="maker-uti_cns_0001935-snap-gene-0.7"/>
</dbReference>
<proteinExistence type="predicted"/>
<evidence type="ECO:0000313" key="2">
    <source>
        <dbReference type="Proteomes" id="UP000095280"/>
    </source>
</evidence>
<feature type="compositionally biased region" description="Low complexity" evidence="1">
    <location>
        <begin position="251"/>
        <end position="261"/>
    </location>
</feature>
<feature type="region of interest" description="Disordered" evidence="1">
    <location>
        <begin position="232"/>
        <end position="359"/>
    </location>
</feature>
<accession>A0A1I8GH26</accession>
<protein>
    <submittedName>
        <fullName evidence="3">Bromodomain adjacent to zinc finger domain protein 2B</fullName>
    </submittedName>
</protein>
<feature type="region of interest" description="Disordered" evidence="1">
    <location>
        <begin position="1"/>
        <end position="30"/>
    </location>
</feature>
<keyword evidence="2" id="KW-1185">Reference proteome</keyword>